<name>A0A1J1J7V1_9DIPT</name>
<dbReference type="Proteomes" id="UP000183832">
    <property type="component" value="Unassembled WGS sequence"/>
</dbReference>
<evidence type="ECO:0000313" key="2">
    <source>
        <dbReference type="Proteomes" id="UP000183832"/>
    </source>
</evidence>
<accession>A0A1J1J7V1</accession>
<dbReference type="AlphaFoldDB" id="A0A1J1J7V1"/>
<dbReference type="EMBL" id="CVRI01000074">
    <property type="protein sequence ID" value="CRL08034.1"/>
    <property type="molecule type" value="Genomic_DNA"/>
</dbReference>
<proteinExistence type="predicted"/>
<sequence>MKAAYITKSQIVINIEIVIVKNKVGRCSVANNIREKLDKNANKALKHRHGETWEGKRNNLSRFLLHIVQKLD</sequence>
<gene>
    <name evidence="1" type="ORF">CLUMA_CG021104</name>
</gene>
<keyword evidence="2" id="KW-1185">Reference proteome</keyword>
<evidence type="ECO:0000313" key="1">
    <source>
        <dbReference type="EMBL" id="CRL08034.1"/>
    </source>
</evidence>
<protein>
    <submittedName>
        <fullName evidence="1">CLUMA_CG021104, isoform A</fullName>
    </submittedName>
</protein>
<reference evidence="1 2" key="1">
    <citation type="submission" date="2015-04" db="EMBL/GenBank/DDBJ databases">
        <authorList>
            <person name="Syromyatnikov M.Y."/>
            <person name="Popov V.N."/>
        </authorList>
    </citation>
    <scope>NUCLEOTIDE SEQUENCE [LARGE SCALE GENOMIC DNA]</scope>
</reference>
<organism evidence="1 2">
    <name type="scientific">Clunio marinus</name>
    <dbReference type="NCBI Taxonomy" id="568069"/>
    <lineage>
        <taxon>Eukaryota</taxon>
        <taxon>Metazoa</taxon>
        <taxon>Ecdysozoa</taxon>
        <taxon>Arthropoda</taxon>
        <taxon>Hexapoda</taxon>
        <taxon>Insecta</taxon>
        <taxon>Pterygota</taxon>
        <taxon>Neoptera</taxon>
        <taxon>Endopterygota</taxon>
        <taxon>Diptera</taxon>
        <taxon>Nematocera</taxon>
        <taxon>Chironomoidea</taxon>
        <taxon>Chironomidae</taxon>
        <taxon>Clunio</taxon>
    </lineage>
</organism>